<evidence type="ECO:0000256" key="2">
    <source>
        <dbReference type="ARBA" id="ARBA00006742"/>
    </source>
</evidence>
<evidence type="ECO:0000256" key="7">
    <source>
        <dbReference type="ARBA" id="ARBA00022989"/>
    </source>
</evidence>
<dbReference type="NCBIfam" id="TIGR00739">
    <property type="entry name" value="yajC"/>
    <property type="match status" value="1"/>
</dbReference>
<sequence length="156" mass="16791">MDLIFPLLILFMIGLVFMSSRQRKKQENQQKDLQNSLHVGDVVVMTSGISGTIVDTDDERTIDLEIAPDVVTTWLRAAVREKLVAEDAVVDDVDDHTEDALPESSVPTESTPVVEAPDTTATTTSATTSTAPKADTKDAADTKADTTDNVSSPRSS</sequence>
<gene>
    <name evidence="11" type="ORF">EV188_11373</name>
</gene>
<comment type="caution">
    <text evidence="11">The sequence shown here is derived from an EMBL/GenBank/DDBJ whole genome shotgun (WGS) entry which is preliminary data.</text>
</comment>
<dbReference type="GO" id="GO:0005886">
    <property type="term" value="C:plasma membrane"/>
    <property type="evidence" value="ECO:0007669"/>
    <property type="project" value="UniProtKB-SubCell"/>
</dbReference>
<feature type="compositionally biased region" description="Acidic residues" evidence="10">
    <location>
        <begin position="88"/>
        <end position="101"/>
    </location>
</feature>
<keyword evidence="9" id="KW-0472">Membrane</keyword>
<name>A0A4R6UK44_9PSEU</name>
<dbReference type="InterPro" id="IPR003849">
    <property type="entry name" value="Preprotein_translocase_YajC"/>
</dbReference>
<accession>A0A4R6UK44</accession>
<dbReference type="PANTHER" id="PTHR33909">
    <property type="entry name" value="SEC TRANSLOCON ACCESSORY COMPLEX SUBUNIT YAJC"/>
    <property type="match status" value="1"/>
</dbReference>
<organism evidence="11 12">
    <name type="scientific">Actinomycetospora succinea</name>
    <dbReference type="NCBI Taxonomy" id="663603"/>
    <lineage>
        <taxon>Bacteria</taxon>
        <taxon>Bacillati</taxon>
        <taxon>Actinomycetota</taxon>
        <taxon>Actinomycetes</taxon>
        <taxon>Pseudonocardiales</taxon>
        <taxon>Pseudonocardiaceae</taxon>
        <taxon>Actinomycetospora</taxon>
    </lineage>
</organism>
<dbReference type="Pfam" id="PF02699">
    <property type="entry name" value="YajC"/>
    <property type="match status" value="1"/>
</dbReference>
<evidence type="ECO:0000313" key="11">
    <source>
        <dbReference type="EMBL" id="TDQ47328.1"/>
    </source>
</evidence>
<protein>
    <submittedName>
        <fullName evidence="11">Preprotein translocase subunit YajC</fullName>
    </submittedName>
</protein>
<feature type="compositionally biased region" description="Basic and acidic residues" evidence="10">
    <location>
        <begin position="134"/>
        <end position="146"/>
    </location>
</feature>
<feature type="compositionally biased region" description="Low complexity" evidence="10">
    <location>
        <begin position="116"/>
        <end position="133"/>
    </location>
</feature>
<dbReference type="OrthoDB" id="2200301at2"/>
<keyword evidence="3" id="KW-0813">Transport</keyword>
<dbReference type="PANTHER" id="PTHR33909:SF1">
    <property type="entry name" value="SEC TRANSLOCON ACCESSORY COMPLEX SUBUNIT YAJC"/>
    <property type="match status" value="1"/>
</dbReference>
<dbReference type="Proteomes" id="UP000295705">
    <property type="component" value="Unassembled WGS sequence"/>
</dbReference>
<evidence type="ECO:0000313" key="12">
    <source>
        <dbReference type="Proteomes" id="UP000295705"/>
    </source>
</evidence>
<dbReference type="RefSeq" id="WP_133829757.1">
    <property type="nucleotide sequence ID" value="NZ_BAABHR010000068.1"/>
</dbReference>
<evidence type="ECO:0000256" key="10">
    <source>
        <dbReference type="SAM" id="MobiDB-lite"/>
    </source>
</evidence>
<proteinExistence type="inferred from homology"/>
<comment type="similarity">
    <text evidence="2">Belongs to the YajC family.</text>
</comment>
<evidence type="ECO:0000256" key="6">
    <source>
        <dbReference type="ARBA" id="ARBA00022927"/>
    </source>
</evidence>
<keyword evidence="4" id="KW-1003">Cell membrane</keyword>
<keyword evidence="12" id="KW-1185">Reference proteome</keyword>
<evidence type="ECO:0000256" key="3">
    <source>
        <dbReference type="ARBA" id="ARBA00022448"/>
    </source>
</evidence>
<evidence type="ECO:0000256" key="4">
    <source>
        <dbReference type="ARBA" id="ARBA00022475"/>
    </source>
</evidence>
<evidence type="ECO:0000256" key="1">
    <source>
        <dbReference type="ARBA" id="ARBA00004162"/>
    </source>
</evidence>
<keyword evidence="7" id="KW-1133">Transmembrane helix</keyword>
<comment type="subcellular location">
    <subcellularLocation>
        <location evidence="1">Cell membrane</location>
        <topology evidence="1">Single-pass membrane protein</topology>
    </subcellularLocation>
</comment>
<keyword evidence="5" id="KW-0812">Transmembrane</keyword>
<keyword evidence="8" id="KW-0811">Translocation</keyword>
<dbReference type="AlphaFoldDB" id="A0A4R6UK44"/>
<dbReference type="EMBL" id="SNYO01000013">
    <property type="protein sequence ID" value="TDQ47328.1"/>
    <property type="molecule type" value="Genomic_DNA"/>
</dbReference>
<feature type="region of interest" description="Disordered" evidence="10">
    <location>
        <begin position="87"/>
        <end position="156"/>
    </location>
</feature>
<reference evidence="11 12" key="1">
    <citation type="submission" date="2019-03" db="EMBL/GenBank/DDBJ databases">
        <title>Genomic Encyclopedia of Type Strains, Phase IV (KMG-IV): sequencing the most valuable type-strain genomes for metagenomic binning, comparative biology and taxonomic classification.</title>
        <authorList>
            <person name="Goeker M."/>
        </authorList>
    </citation>
    <scope>NUCLEOTIDE SEQUENCE [LARGE SCALE GENOMIC DNA]</scope>
    <source>
        <strain evidence="11 12">DSM 45775</strain>
    </source>
</reference>
<dbReference type="SMART" id="SM01323">
    <property type="entry name" value="YajC"/>
    <property type="match status" value="1"/>
</dbReference>
<evidence type="ECO:0000256" key="8">
    <source>
        <dbReference type="ARBA" id="ARBA00023010"/>
    </source>
</evidence>
<evidence type="ECO:0000256" key="5">
    <source>
        <dbReference type="ARBA" id="ARBA00022692"/>
    </source>
</evidence>
<dbReference type="GO" id="GO:0015031">
    <property type="term" value="P:protein transport"/>
    <property type="evidence" value="ECO:0007669"/>
    <property type="project" value="UniProtKB-KW"/>
</dbReference>
<keyword evidence="6" id="KW-0653">Protein transport</keyword>
<evidence type="ECO:0000256" key="9">
    <source>
        <dbReference type="ARBA" id="ARBA00023136"/>
    </source>
</evidence>